<dbReference type="GO" id="GO:0006654">
    <property type="term" value="P:phosphatidic acid biosynthetic process"/>
    <property type="evidence" value="ECO:0007669"/>
    <property type="project" value="TreeGrafter"/>
</dbReference>
<keyword evidence="3 6" id="KW-0012">Acyltransferase</keyword>
<evidence type="ECO:0000313" key="6">
    <source>
        <dbReference type="EMBL" id="SFZ85739.1"/>
    </source>
</evidence>
<evidence type="ECO:0000256" key="3">
    <source>
        <dbReference type="ARBA" id="ARBA00023315"/>
    </source>
</evidence>
<name>A0A1K2I0K9_9HYPH</name>
<dbReference type="RefSeq" id="WP_072344355.1">
    <property type="nucleotide sequence ID" value="NZ_FPKU01000002.1"/>
</dbReference>
<accession>A0A1K2I0K9</accession>
<dbReference type="OrthoDB" id="5290997at2"/>
<evidence type="ECO:0000256" key="4">
    <source>
        <dbReference type="SAM" id="Phobius"/>
    </source>
</evidence>
<dbReference type="AlphaFoldDB" id="A0A1K2I0K9"/>
<dbReference type="STRING" id="665118.SAMN02983003_2908"/>
<dbReference type="InterPro" id="IPR002123">
    <property type="entry name" value="Plipid/glycerol_acylTrfase"/>
</dbReference>
<keyword evidence="4" id="KW-1133">Transmembrane helix</keyword>
<dbReference type="Pfam" id="PF01553">
    <property type="entry name" value="Acyltransferase"/>
    <property type="match status" value="1"/>
</dbReference>
<organism evidence="6 7">
    <name type="scientific">Devosia enhydra</name>
    <dbReference type="NCBI Taxonomy" id="665118"/>
    <lineage>
        <taxon>Bacteria</taxon>
        <taxon>Pseudomonadati</taxon>
        <taxon>Pseudomonadota</taxon>
        <taxon>Alphaproteobacteria</taxon>
        <taxon>Hyphomicrobiales</taxon>
        <taxon>Devosiaceae</taxon>
        <taxon>Devosia</taxon>
    </lineage>
</organism>
<dbReference type="PANTHER" id="PTHR10434:SF40">
    <property type="entry name" value="1-ACYL-SN-GLYCEROL-3-PHOSPHATE ACYLTRANSFERASE"/>
    <property type="match status" value="1"/>
</dbReference>
<evidence type="ECO:0000256" key="1">
    <source>
        <dbReference type="ARBA" id="ARBA00005189"/>
    </source>
</evidence>
<comment type="pathway">
    <text evidence="1">Lipid metabolism.</text>
</comment>
<gene>
    <name evidence="6" type="ORF">SAMN02983003_2908</name>
</gene>
<dbReference type="EMBL" id="FPKU01000002">
    <property type="protein sequence ID" value="SFZ85739.1"/>
    <property type="molecule type" value="Genomic_DNA"/>
</dbReference>
<dbReference type="GO" id="GO:0003841">
    <property type="term" value="F:1-acylglycerol-3-phosphate O-acyltransferase activity"/>
    <property type="evidence" value="ECO:0007669"/>
    <property type="project" value="TreeGrafter"/>
</dbReference>
<evidence type="ECO:0000259" key="5">
    <source>
        <dbReference type="SMART" id="SM00563"/>
    </source>
</evidence>
<evidence type="ECO:0000313" key="7">
    <source>
        <dbReference type="Proteomes" id="UP000183447"/>
    </source>
</evidence>
<evidence type="ECO:0000256" key="2">
    <source>
        <dbReference type="ARBA" id="ARBA00022679"/>
    </source>
</evidence>
<feature type="domain" description="Phospholipid/glycerol acyltransferase" evidence="5">
    <location>
        <begin position="78"/>
        <end position="192"/>
    </location>
</feature>
<dbReference type="SMART" id="SM00563">
    <property type="entry name" value="PlsC"/>
    <property type="match status" value="1"/>
</dbReference>
<protein>
    <submittedName>
        <fullName evidence="6">1-acyl-sn-glycerol-3-phosphate acyltransferase</fullName>
    </submittedName>
</protein>
<keyword evidence="4" id="KW-0472">Membrane</keyword>
<keyword evidence="4" id="KW-0812">Transmembrane</keyword>
<feature type="transmembrane region" description="Helical" evidence="4">
    <location>
        <begin position="12"/>
        <end position="35"/>
    </location>
</feature>
<keyword evidence="2 6" id="KW-0808">Transferase</keyword>
<dbReference type="SUPFAM" id="SSF69593">
    <property type="entry name" value="Glycerol-3-phosphate (1)-acyltransferase"/>
    <property type="match status" value="1"/>
</dbReference>
<reference evidence="6 7" key="1">
    <citation type="submission" date="2016-11" db="EMBL/GenBank/DDBJ databases">
        <authorList>
            <person name="Jaros S."/>
            <person name="Januszkiewicz K."/>
            <person name="Wedrychowicz H."/>
        </authorList>
    </citation>
    <scope>NUCLEOTIDE SEQUENCE [LARGE SCALE GENOMIC DNA]</scope>
    <source>
        <strain evidence="6 7">ATCC 23634</strain>
    </source>
</reference>
<dbReference type="Proteomes" id="UP000183447">
    <property type="component" value="Unassembled WGS sequence"/>
</dbReference>
<sequence length="268" mass="29151">MRKAWQAVRSALFYALFLGQTAVLAIIIGTIAIIARGPTRIGWVLARYWGDSTLWLLRWVVGIRSEVEGAHNIPPGGCILAAKHQSDWDIFALLPHTGRPAFVAKKELMNIPFFGWAAMSFDTIRVDRSLGAGAIPAMMADAREAVAKGCRIVIYPEGTRRPPLAAPEYRQGIVKMYLELGVPVVPVALNSGLYWGRNSLILWPGLARASILPSIPPGLEAAAFRQRLIDTIEAESDRLALEALDRGLARPVDAQLAAGAARARQKGV</sequence>
<keyword evidence="7" id="KW-1185">Reference proteome</keyword>
<proteinExistence type="predicted"/>
<dbReference type="PANTHER" id="PTHR10434">
    <property type="entry name" value="1-ACYL-SN-GLYCEROL-3-PHOSPHATE ACYLTRANSFERASE"/>
    <property type="match status" value="1"/>
</dbReference>
<dbReference type="CDD" id="cd07989">
    <property type="entry name" value="LPLAT_AGPAT-like"/>
    <property type="match status" value="1"/>
</dbReference>